<gene>
    <name evidence="11" type="ORF">HJA87_20920</name>
</gene>
<feature type="transmembrane region" description="Helical" evidence="9">
    <location>
        <begin position="18"/>
        <end position="40"/>
    </location>
</feature>
<evidence type="ECO:0000256" key="7">
    <source>
        <dbReference type="ARBA" id="ARBA00022989"/>
    </source>
</evidence>
<sequence length="219" mass="24085">MNFDIQFALSMLPIVLEAIPMTILVAISACIGASLLGFSLEMLRRSNRYLGWFIRFVIDFIRSTPALVQIYFFYFVLPFYGVTMPALAVGIVGLSIYYSGYLAEVFKAGIEAIPSGQFEAAKAIGLNRLDATIFVIAPQMLRNIAAPMGSYFVGILKSTPYLAVIGVNEMLGASMQVASDTFRYGEPMAIVGIVFLILAVSIAQLVRLLEERLLLSSRR</sequence>
<dbReference type="SUPFAM" id="SSF161098">
    <property type="entry name" value="MetI-like"/>
    <property type="match status" value="1"/>
</dbReference>
<evidence type="ECO:0000313" key="12">
    <source>
        <dbReference type="Proteomes" id="UP000720124"/>
    </source>
</evidence>
<comment type="similarity">
    <text evidence="2">Belongs to the binding-protein-dependent transport system permease family. HisMQ subfamily.</text>
</comment>
<proteinExistence type="inferred from homology"/>
<evidence type="ECO:0000256" key="6">
    <source>
        <dbReference type="ARBA" id="ARBA00022970"/>
    </source>
</evidence>
<keyword evidence="4" id="KW-1003">Cell membrane</keyword>
<dbReference type="CDD" id="cd06261">
    <property type="entry name" value="TM_PBP2"/>
    <property type="match status" value="1"/>
</dbReference>
<keyword evidence="6" id="KW-0029">Amino-acid transport</keyword>
<dbReference type="RefSeq" id="WP_222012397.1">
    <property type="nucleotide sequence ID" value="NZ_JABTXI010000008.1"/>
</dbReference>
<keyword evidence="7 9" id="KW-1133">Transmembrane helix</keyword>
<evidence type="ECO:0000259" key="10">
    <source>
        <dbReference type="PROSITE" id="PS50928"/>
    </source>
</evidence>
<keyword evidence="5 9" id="KW-0812">Transmembrane</keyword>
<dbReference type="PROSITE" id="PS50928">
    <property type="entry name" value="ABC_TM1"/>
    <property type="match status" value="1"/>
</dbReference>
<dbReference type="EMBL" id="JABTXI010000008">
    <property type="protein sequence ID" value="MBY3592319.1"/>
    <property type="molecule type" value="Genomic_DNA"/>
</dbReference>
<feature type="transmembrane region" description="Helical" evidence="9">
    <location>
        <begin position="79"/>
        <end position="98"/>
    </location>
</feature>
<evidence type="ECO:0000256" key="5">
    <source>
        <dbReference type="ARBA" id="ARBA00022692"/>
    </source>
</evidence>
<evidence type="ECO:0000256" key="8">
    <source>
        <dbReference type="ARBA" id="ARBA00023136"/>
    </source>
</evidence>
<accession>A0ABS7LLG2</accession>
<dbReference type="InterPro" id="IPR000515">
    <property type="entry name" value="MetI-like"/>
</dbReference>
<dbReference type="Gene3D" id="1.10.3720.10">
    <property type="entry name" value="MetI-like"/>
    <property type="match status" value="1"/>
</dbReference>
<dbReference type="InterPro" id="IPR010065">
    <property type="entry name" value="AA_ABC_transptr_permease_3TM"/>
</dbReference>
<dbReference type="Pfam" id="PF00528">
    <property type="entry name" value="BPD_transp_1"/>
    <property type="match status" value="1"/>
</dbReference>
<dbReference type="PANTHER" id="PTHR30614:SF0">
    <property type="entry name" value="L-CYSTINE TRANSPORT SYSTEM PERMEASE PROTEIN TCYL"/>
    <property type="match status" value="1"/>
</dbReference>
<feature type="transmembrane region" description="Helical" evidence="9">
    <location>
        <begin position="188"/>
        <end position="209"/>
    </location>
</feature>
<dbReference type="InterPro" id="IPR043429">
    <property type="entry name" value="ArtM/GltK/GlnP/TcyL/YhdX-like"/>
</dbReference>
<feature type="domain" description="ABC transmembrane type-1" evidence="10">
    <location>
        <begin position="19"/>
        <end position="206"/>
    </location>
</feature>
<evidence type="ECO:0000256" key="2">
    <source>
        <dbReference type="ARBA" id="ARBA00010072"/>
    </source>
</evidence>
<dbReference type="InterPro" id="IPR035906">
    <property type="entry name" value="MetI-like_sf"/>
</dbReference>
<evidence type="ECO:0000313" key="11">
    <source>
        <dbReference type="EMBL" id="MBY3592319.1"/>
    </source>
</evidence>
<dbReference type="Proteomes" id="UP000720124">
    <property type="component" value="Unassembled WGS sequence"/>
</dbReference>
<organism evidence="11 12">
    <name type="scientific">Rhizobium bangladeshense</name>
    <dbReference type="NCBI Taxonomy" id="1138189"/>
    <lineage>
        <taxon>Bacteria</taxon>
        <taxon>Pseudomonadati</taxon>
        <taxon>Pseudomonadota</taxon>
        <taxon>Alphaproteobacteria</taxon>
        <taxon>Hyphomicrobiales</taxon>
        <taxon>Rhizobiaceae</taxon>
        <taxon>Rhizobium/Agrobacterium group</taxon>
        <taxon>Rhizobium</taxon>
    </lineage>
</organism>
<reference evidence="11 12" key="1">
    <citation type="submission" date="2020-06" db="EMBL/GenBank/DDBJ databases">
        <title>Global-level population genomics: horizontal gene transfer, symbiosis and evolution in Rhizobia.</title>
        <authorList>
            <person name="Gai Y."/>
        </authorList>
    </citation>
    <scope>NUCLEOTIDE SEQUENCE [LARGE SCALE GENOMIC DNA]</scope>
    <source>
        <strain evidence="11 12">PLR6_1b</strain>
    </source>
</reference>
<evidence type="ECO:0000256" key="9">
    <source>
        <dbReference type="RuleBase" id="RU363032"/>
    </source>
</evidence>
<keyword evidence="12" id="KW-1185">Reference proteome</keyword>
<comment type="caution">
    <text evidence="11">The sequence shown here is derived from an EMBL/GenBank/DDBJ whole genome shotgun (WGS) entry which is preliminary data.</text>
</comment>
<protein>
    <submittedName>
        <fullName evidence="11">Amino acid ABC transporter permease</fullName>
    </submittedName>
</protein>
<dbReference type="PANTHER" id="PTHR30614">
    <property type="entry name" value="MEMBRANE COMPONENT OF AMINO ACID ABC TRANSPORTER"/>
    <property type="match status" value="1"/>
</dbReference>
<comment type="subcellular location">
    <subcellularLocation>
        <location evidence="1">Cell inner membrane</location>
        <topology evidence="1">Multi-pass membrane protein</topology>
    </subcellularLocation>
    <subcellularLocation>
        <location evidence="9">Cell membrane</location>
        <topology evidence="9">Multi-pass membrane protein</topology>
    </subcellularLocation>
</comment>
<feature type="transmembrane region" description="Helical" evidence="9">
    <location>
        <begin position="52"/>
        <end position="73"/>
    </location>
</feature>
<keyword evidence="8 9" id="KW-0472">Membrane</keyword>
<name>A0ABS7LLG2_9HYPH</name>
<evidence type="ECO:0000256" key="1">
    <source>
        <dbReference type="ARBA" id="ARBA00004429"/>
    </source>
</evidence>
<evidence type="ECO:0000256" key="4">
    <source>
        <dbReference type="ARBA" id="ARBA00022475"/>
    </source>
</evidence>
<evidence type="ECO:0000256" key="3">
    <source>
        <dbReference type="ARBA" id="ARBA00022448"/>
    </source>
</evidence>
<keyword evidence="3 9" id="KW-0813">Transport</keyword>
<dbReference type="NCBIfam" id="TIGR01726">
    <property type="entry name" value="HEQRo_perm_3TM"/>
    <property type="match status" value="1"/>
</dbReference>
<feature type="transmembrane region" description="Helical" evidence="9">
    <location>
        <begin position="149"/>
        <end position="168"/>
    </location>
</feature>